<dbReference type="Pfam" id="PF13921">
    <property type="entry name" value="Myb_DNA-bind_6"/>
    <property type="match status" value="1"/>
</dbReference>
<dbReference type="PANTHER" id="PTHR46774:SF3">
    <property type="entry name" value="CHROMATIN MODIFICATION-RELATED PROTEIN EAF1 A-RELATED"/>
    <property type="match status" value="1"/>
</dbReference>
<dbReference type="Proteomes" id="UP000077755">
    <property type="component" value="Chromosome 1"/>
</dbReference>
<keyword evidence="6" id="KW-1185">Reference proteome</keyword>
<keyword evidence="1" id="KW-0156">Chromatin regulator</keyword>
<dbReference type="InterPro" id="IPR014012">
    <property type="entry name" value="HSA_dom"/>
</dbReference>
<dbReference type="InterPro" id="IPR001005">
    <property type="entry name" value="SANT/Myb"/>
</dbReference>
<accession>A0AAF1AF90</accession>
<dbReference type="GO" id="GO:0006325">
    <property type="term" value="P:chromatin organization"/>
    <property type="evidence" value="ECO:0007669"/>
    <property type="project" value="UniProtKB-KW"/>
</dbReference>
<dbReference type="EMBL" id="CP093343">
    <property type="protein sequence ID" value="WOG81148.1"/>
    <property type="molecule type" value="Genomic_DNA"/>
</dbReference>
<evidence type="ECO:0000313" key="6">
    <source>
        <dbReference type="Proteomes" id="UP000077755"/>
    </source>
</evidence>
<feature type="compositionally biased region" description="Polar residues" evidence="3">
    <location>
        <begin position="1213"/>
        <end position="1242"/>
    </location>
</feature>
<organism evidence="5 6">
    <name type="scientific">Daucus carota subsp. sativus</name>
    <name type="common">Carrot</name>
    <dbReference type="NCBI Taxonomy" id="79200"/>
    <lineage>
        <taxon>Eukaryota</taxon>
        <taxon>Viridiplantae</taxon>
        <taxon>Streptophyta</taxon>
        <taxon>Embryophyta</taxon>
        <taxon>Tracheophyta</taxon>
        <taxon>Spermatophyta</taxon>
        <taxon>Magnoliopsida</taxon>
        <taxon>eudicotyledons</taxon>
        <taxon>Gunneridae</taxon>
        <taxon>Pentapetalae</taxon>
        <taxon>asterids</taxon>
        <taxon>campanulids</taxon>
        <taxon>Apiales</taxon>
        <taxon>Apiaceae</taxon>
        <taxon>Apioideae</taxon>
        <taxon>Scandiceae</taxon>
        <taxon>Daucinae</taxon>
        <taxon>Daucus</taxon>
        <taxon>Daucus sect. Daucus</taxon>
    </lineage>
</organism>
<keyword evidence="2" id="KW-0175">Coiled coil</keyword>
<name>A0AAF1AF90_DAUCS</name>
<dbReference type="Pfam" id="PF07529">
    <property type="entry name" value="HSA"/>
    <property type="match status" value="1"/>
</dbReference>
<dbReference type="InterPro" id="IPR044798">
    <property type="entry name" value="EAF1A/B"/>
</dbReference>
<sequence>MRGCTSGFGHLVNADIGSMGIIDHKGGAPTELPPHIAVIEDTISKLKQHNVSYEEAKRQLDFLEKGGDPLDFRANSASSLSAQSTLLMDHRHDHLGTSIVKDRLAVAASPPKDSIESNSKTQAPLDDNTGRNDFLKGERNCKHSPRRIIGQFEKSFRLGGIENSKESIDSAASGLRRKAYRQRNRSRSSRDGTQSSLSDMVSSHGVHTHLPSQYAARDAHGLVINEDNQKDYDVCLKSILNSTSPNYNSAPKKKKLNRFEAAGGVQSLHSNVDMVRGGVPDANASNSLPDNQHNEYSDSALRVTHVNKAQFEDSQEVHKKADLAGHKCASFLGKPKVEGQVNLAQMKGIIRIKGEKMSTLNEHQIGNAVCGARGLNLESSCNQTSLVLERNLDSKFCTSIRIGCSKGNDDQETVAIEDTPYKGGNKLKETDVAKFKEARDITSDNNNCFREQKNGYILKNKQALNENLSGSLIELDRVPTVGVVPDSFTSQGNKRLSNSLSDPGFISKYGNAYTSELRSIMESSIQETSDTKLSSRVCAVLPEHQNCHQVTSKLATMECKDLILEDERMTERITDISAHTLSLEFCRRSQWDFVLEEMAWLANDFAQERIWKISAASLIGHKASAAFPLKSHEQKSCKRQKEVAHYLAEAVVNFWRAIEERNKDQNLHKPGKDFSHAIQRYALRFLVYNTCTVQPAQADSPIILHRISDQNIQDMSWDTYLKEENLFYSVPTGAMEAYRKSVVSSLLQYEKTGSMKEEVETTCHDTLAVGNLFSVVNAKRCADTLNVSIPTKRVRTASRQRVPSQFTETSGCVQAQSKTYASSGDTTSFLDDQSTLYGGLHTPNTYDSAEILHEPKKKEANIMRENNKRSLDTHELESNGSNAFCEGGLERGRKSKTLKAPGGQPGLGSPWSLFEDQALMVLVHDMGPNWEFVSDAIGSISQCKCIFRQPKDCKERHKILMDSPAGDGADCSEYSGSSQPYRSTLPGIPKGIARKLFQHLQGPMEETTIKFHLEKVITLGKRQHCRTKVCNELVPQMSNITLFLMLWLTLCVHIKKYFHMSSAIFPIDMLTAIFIAYTTPYHFHPQECLMPTQNLDHQRQTMISKLHTQVSQGSTIGVPPTGGSSAYPNLKTQTPSHLYPLHHLPHPMSTHQSRVLGNSDTPHLQKLNQTSNTDHQACVSRLAREKHIKQQPLLQQQYATSCALMPAVQRKSQLPLSSPQDISFQPQTSSPPVSLSQMNPFSKHSRGHQLPPQGAGINPQVGRGLTNQMGKQQECQPQQQQFQQAVRNHPQLHEQSRSQQQTKTIKGIGRGPKEHAVVNGLSIDSGSQFEEKGELAMQLVTTSQHTLPQQDMYPDQFYPHSNTDNSIQNHVVSTMDATVQTVASPFVPSFEQQKSLLQPQARPQLHAEPNSNIADQTHANIKNIPDWNRQVNASPPKKKQDVEAEPDLSSVNNYSPQMGTSTSVPVCVEAAYANSVVSAKVPQWKAPETESDSHVLHQAEFCSIVSSCLTSSGGEPRPLPFPGQGLVQSQSSVSFTPVTETVTAAAVNTIGSN</sequence>
<feature type="compositionally biased region" description="Polar residues" evidence="3">
    <location>
        <begin position="1409"/>
        <end position="1420"/>
    </location>
</feature>
<evidence type="ECO:0000256" key="1">
    <source>
        <dbReference type="ARBA" id="ARBA00022853"/>
    </source>
</evidence>
<dbReference type="SMART" id="SM00573">
    <property type="entry name" value="HSA"/>
    <property type="match status" value="1"/>
</dbReference>
<dbReference type="PANTHER" id="PTHR46774">
    <property type="entry name" value="CHROMATIN MODIFICATION-RELATED PROTEIN EAF1 A-RELATED"/>
    <property type="match status" value="1"/>
</dbReference>
<proteinExistence type="predicted"/>
<feature type="region of interest" description="Disordered" evidence="3">
    <location>
        <begin position="1393"/>
        <end position="1456"/>
    </location>
</feature>
<feature type="region of interest" description="Disordered" evidence="3">
    <location>
        <begin position="108"/>
        <end position="140"/>
    </location>
</feature>
<dbReference type="PROSITE" id="PS50090">
    <property type="entry name" value="MYB_LIKE"/>
    <property type="match status" value="1"/>
</dbReference>
<evidence type="ECO:0000256" key="3">
    <source>
        <dbReference type="SAM" id="MobiDB-lite"/>
    </source>
</evidence>
<feature type="region of interest" description="Disordered" evidence="3">
    <location>
        <begin position="1213"/>
        <end position="1256"/>
    </location>
</feature>
<evidence type="ECO:0000259" key="4">
    <source>
        <dbReference type="PROSITE" id="PS50090"/>
    </source>
</evidence>
<feature type="compositionally biased region" description="Low complexity" evidence="3">
    <location>
        <begin position="1268"/>
        <end position="1289"/>
    </location>
</feature>
<feature type="compositionally biased region" description="Basic and acidic residues" evidence="3">
    <location>
        <begin position="128"/>
        <end position="140"/>
    </location>
</feature>
<feature type="region of interest" description="Disordered" evidence="3">
    <location>
        <begin position="168"/>
        <end position="206"/>
    </location>
</feature>
<feature type="compositionally biased region" description="Polar residues" evidence="3">
    <location>
        <begin position="191"/>
        <end position="201"/>
    </location>
</feature>
<feature type="domain" description="Myb-like" evidence="4">
    <location>
        <begin position="909"/>
        <end position="961"/>
    </location>
</feature>
<evidence type="ECO:0000313" key="5">
    <source>
        <dbReference type="EMBL" id="WOG81148.1"/>
    </source>
</evidence>
<reference evidence="5" key="2">
    <citation type="submission" date="2022-03" db="EMBL/GenBank/DDBJ databases">
        <title>Draft title - Genomic analysis of global carrot germplasm unveils the trajectory of domestication and the origin of high carotenoid orange carrot.</title>
        <authorList>
            <person name="Iorizzo M."/>
            <person name="Ellison S."/>
            <person name="Senalik D."/>
            <person name="Macko-Podgorni A."/>
            <person name="Grzebelus D."/>
            <person name="Bostan H."/>
            <person name="Rolling W."/>
            <person name="Curaba J."/>
            <person name="Simon P."/>
        </authorList>
    </citation>
    <scope>NUCLEOTIDE SEQUENCE</scope>
    <source>
        <tissue evidence="5">Leaf</tissue>
    </source>
</reference>
<protein>
    <recommendedName>
        <fullName evidence="4">Myb-like domain-containing protein</fullName>
    </recommendedName>
</protein>
<evidence type="ECO:0000256" key="2">
    <source>
        <dbReference type="SAM" id="Coils"/>
    </source>
</evidence>
<feature type="region of interest" description="Disordered" evidence="3">
    <location>
        <begin position="1268"/>
        <end position="1312"/>
    </location>
</feature>
<reference evidence="5" key="1">
    <citation type="journal article" date="2016" name="Nat. Genet.">
        <title>A high-quality carrot genome assembly provides new insights into carotenoid accumulation and asterid genome evolution.</title>
        <authorList>
            <person name="Iorizzo M."/>
            <person name="Ellison S."/>
            <person name="Senalik D."/>
            <person name="Zeng P."/>
            <person name="Satapoomin P."/>
            <person name="Huang J."/>
            <person name="Bowman M."/>
            <person name="Iovene M."/>
            <person name="Sanseverino W."/>
            <person name="Cavagnaro P."/>
            <person name="Yildiz M."/>
            <person name="Macko-Podgorni A."/>
            <person name="Moranska E."/>
            <person name="Grzebelus E."/>
            <person name="Grzebelus D."/>
            <person name="Ashrafi H."/>
            <person name="Zheng Z."/>
            <person name="Cheng S."/>
            <person name="Spooner D."/>
            <person name="Van Deynze A."/>
            <person name="Simon P."/>
        </authorList>
    </citation>
    <scope>NUCLEOTIDE SEQUENCE</scope>
    <source>
        <tissue evidence="5">Leaf</tissue>
    </source>
</reference>
<dbReference type="GO" id="GO:0035267">
    <property type="term" value="C:NuA4 histone acetyltransferase complex"/>
    <property type="evidence" value="ECO:0007669"/>
    <property type="project" value="InterPro"/>
</dbReference>
<feature type="compositionally biased region" description="Basic residues" evidence="3">
    <location>
        <begin position="175"/>
        <end position="187"/>
    </location>
</feature>
<feature type="coiled-coil region" evidence="2">
    <location>
        <begin position="39"/>
        <end position="66"/>
    </location>
</feature>
<gene>
    <name evidence="5" type="ORF">DCAR_0100293</name>
</gene>